<name>A0ABR9PS85_9BACT</name>
<evidence type="ECO:0000313" key="2">
    <source>
        <dbReference type="EMBL" id="MBE4750782.1"/>
    </source>
</evidence>
<keyword evidence="3" id="KW-1185">Reference proteome</keyword>
<dbReference type="NCBIfam" id="TIGR02270">
    <property type="entry name" value="TIGR02270 family protein"/>
    <property type="match status" value="1"/>
</dbReference>
<accession>A0ABR9PS85</accession>
<sequence length="457" mass="50558">MERTESASRRHQARSLLEQPDRIPRWDVLEVHLDDAAFLSTQWDRALECSNRNLQRVKESVEQRLHSHLDALVVAGSKVAERMLRPARSHEDPEYIRAACMALLRSGTPRGLDSVLQTFLEGEPDMRKEAQRALELEGGEGLPRCLHLLLSHAEPRILAAVLEVLRFRRIPLEASWKESLARVEAPDLQSALLRGACFAPQQEVRPAELRTALQALDPAIREAALVLGLVRGQRIAWQACQQQLDARDGAGSMARLLLAIGGKDKDIERLKSLLQVPELRADVLWALGFSGRPAAAEACLPWMHDKAFANIAAEAFCSIVGLKLEGPLAKEQDPEDEEPGPLEEDLDGEPRPGGAAALIAPAPEAVTSWWARARRGFDPTERYRNGTPTSAQDLSTVLLGAPMRRRPPLALELLIRSQGRIGVEVRAWARLQWEQLHAAKGESGRLKAQPFATAMNG</sequence>
<organism evidence="2 3">
    <name type="scientific">Corallococcus soli</name>
    <dbReference type="NCBI Taxonomy" id="2710757"/>
    <lineage>
        <taxon>Bacteria</taxon>
        <taxon>Pseudomonadati</taxon>
        <taxon>Myxococcota</taxon>
        <taxon>Myxococcia</taxon>
        <taxon>Myxococcales</taxon>
        <taxon>Cystobacterineae</taxon>
        <taxon>Myxococcaceae</taxon>
        <taxon>Corallococcus</taxon>
    </lineage>
</organism>
<feature type="region of interest" description="Disordered" evidence="1">
    <location>
        <begin position="328"/>
        <end position="352"/>
    </location>
</feature>
<evidence type="ECO:0000256" key="1">
    <source>
        <dbReference type="SAM" id="MobiDB-lite"/>
    </source>
</evidence>
<dbReference type="SUPFAM" id="SSF48371">
    <property type="entry name" value="ARM repeat"/>
    <property type="match status" value="1"/>
</dbReference>
<dbReference type="Proteomes" id="UP001516472">
    <property type="component" value="Unassembled WGS sequence"/>
</dbReference>
<evidence type="ECO:0000313" key="3">
    <source>
        <dbReference type="Proteomes" id="UP001516472"/>
    </source>
</evidence>
<feature type="compositionally biased region" description="Acidic residues" evidence="1">
    <location>
        <begin position="333"/>
        <end position="347"/>
    </location>
</feature>
<dbReference type="RefSeq" id="WP_193427980.1">
    <property type="nucleotide sequence ID" value="NZ_CBCSIP010000037.1"/>
</dbReference>
<proteinExistence type="predicted"/>
<dbReference type="InterPro" id="IPR016024">
    <property type="entry name" value="ARM-type_fold"/>
</dbReference>
<dbReference type="InterPro" id="IPR011959">
    <property type="entry name" value="CHP02270"/>
</dbReference>
<protein>
    <submittedName>
        <fullName evidence="2">TIGR02270 family protein</fullName>
    </submittedName>
</protein>
<gene>
    <name evidence="2" type="ORF">G4177_21660</name>
</gene>
<reference evidence="2 3" key="1">
    <citation type="submission" date="2020-02" db="EMBL/GenBank/DDBJ databases">
        <authorList>
            <person name="Babadi Z.K."/>
            <person name="Risdian C."/>
            <person name="Ebrahimipour G.H."/>
            <person name="Wink J."/>
        </authorList>
    </citation>
    <scope>NUCLEOTIDE SEQUENCE [LARGE SCALE GENOMIC DNA]</scope>
    <source>
        <strain evidence="2 3">ZKHCc1 1396</strain>
    </source>
</reference>
<dbReference type="EMBL" id="JAAIYO010000006">
    <property type="protein sequence ID" value="MBE4750782.1"/>
    <property type="molecule type" value="Genomic_DNA"/>
</dbReference>
<comment type="caution">
    <text evidence="2">The sequence shown here is derived from an EMBL/GenBank/DDBJ whole genome shotgun (WGS) entry which is preliminary data.</text>
</comment>